<dbReference type="Proteomes" id="UP001590950">
    <property type="component" value="Unassembled WGS sequence"/>
</dbReference>
<reference evidence="2 3" key="1">
    <citation type="submission" date="2024-09" db="EMBL/GenBank/DDBJ databases">
        <title>Rethinking Asexuality: The Enigmatic Case of Functional Sexual Genes in Lepraria (Stereocaulaceae).</title>
        <authorList>
            <person name="Doellman M."/>
            <person name="Sun Y."/>
            <person name="Barcenas-Pena A."/>
            <person name="Lumbsch H.T."/>
            <person name="Grewe F."/>
        </authorList>
    </citation>
    <scope>NUCLEOTIDE SEQUENCE [LARGE SCALE GENOMIC DNA]</scope>
    <source>
        <strain evidence="2 3">Mercado 3170</strain>
    </source>
</reference>
<gene>
    <name evidence="2" type="ORF">N7G274_000691</name>
</gene>
<accession>A0ABR4AQ52</accession>
<feature type="region of interest" description="Disordered" evidence="1">
    <location>
        <begin position="1"/>
        <end position="136"/>
    </location>
</feature>
<comment type="caution">
    <text evidence="2">The sequence shown here is derived from an EMBL/GenBank/DDBJ whole genome shotgun (WGS) entry which is preliminary data.</text>
</comment>
<protein>
    <submittedName>
        <fullName evidence="2">Uncharacterized protein</fullName>
    </submittedName>
</protein>
<feature type="compositionally biased region" description="Low complexity" evidence="1">
    <location>
        <begin position="125"/>
        <end position="136"/>
    </location>
</feature>
<sequence length="211" mass="23288">MYTPPSPATVYLKNSDSPKPAMAESSQTPAPSKEPERPLQQLPNEQESSDAEEPETPTKHHSSQVESSDQDVYEGLSQQSSPELQLNLKYFEGEEVPESPIRGRESGSRDDTMDALGNKRQSEWTSSPSPSPVVTSNPYRLVNAQLTEPTMKFLGAGVDPFGASMVRDNERWLGRNRLVELVGRVSELEVEVARMRPEVGGSLRSSGMDVR</sequence>
<proteinExistence type="predicted"/>
<evidence type="ECO:0000313" key="2">
    <source>
        <dbReference type="EMBL" id="KAL2047649.1"/>
    </source>
</evidence>
<dbReference type="EMBL" id="JBEFKJ010000002">
    <property type="protein sequence ID" value="KAL2047649.1"/>
    <property type="molecule type" value="Genomic_DNA"/>
</dbReference>
<organism evidence="2 3">
    <name type="scientific">Stereocaulon virgatum</name>
    <dbReference type="NCBI Taxonomy" id="373712"/>
    <lineage>
        <taxon>Eukaryota</taxon>
        <taxon>Fungi</taxon>
        <taxon>Dikarya</taxon>
        <taxon>Ascomycota</taxon>
        <taxon>Pezizomycotina</taxon>
        <taxon>Lecanoromycetes</taxon>
        <taxon>OSLEUM clade</taxon>
        <taxon>Lecanoromycetidae</taxon>
        <taxon>Lecanorales</taxon>
        <taxon>Lecanorineae</taxon>
        <taxon>Stereocaulaceae</taxon>
        <taxon>Stereocaulon</taxon>
    </lineage>
</organism>
<evidence type="ECO:0000313" key="3">
    <source>
        <dbReference type="Proteomes" id="UP001590950"/>
    </source>
</evidence>
<feature type="compositionally biased region" description="Basic and acidic residues" evidence="1">
    <location>
        <begin position="101"/>
        <end position="112"/>
    </location>
</feature>
<evidence type="ECO:0000256" key="1">
    <source>
        <dbReference type="SAM" id="MobiDB-lite"/>
    </source>
</evidence>
<name>A0ABR4AQ52_9LECA</name>
<keyword evidence="3" id="KW-1185">Reference proteome</keyword>